<feature type="transmembrane region" description="Helical" evidence="5">
    <location>
        <begin position="6"/>
        <end position="28"/>
    </location>
</feature>
<dbReference type="AlphaFoldDB" id="A0A7V8V910"/>
<dbReference type="Pfam" id="PF00990">
    <property type="entry name" value="GGDEF"/>
    <property type="match status" value="1"/>
</dbReference>
<dbReference type="InterPro" id="IPR050469">
    <property type="entry name" value="Diguanylate_Cyclase"/>
</dbReference>
<dbReference type="SUPFAM" id="SSF55073">
    <property type="entry name" value="Nucleotide cyclase"/>
    <property type="match status" value="1"/>
</dbReference>
<feature type="region of interest" description="Disordered" evidence="4">
    <location>
        <begin position="315"/>
        <end position="351"/>
    </location>
</feature>
<dbReference type="GO" id="GO:0052621">
    <property type="term" value="F:diguanylate cyclase activity"/>
    <property type="evidence" value="ECO:0007669"/>
    <property type="project" value="UniProtKB-EC"/>
</dbReference>
<evidence type="ECO:0000256" key="1">
    <source>
        <dbReference type="ARBA" id="ARBA00012528"/>
    </source>
</evidence>
<dbReference type="PROSITE" id="PS50887">
    <property type="entry name" value="GGDEF"/>
    <property type="match status" value="1"/>
</dbReference>
<dbReference type="CDD" id="cd01949">
    <property type="entry name" value="GGDEF"/>
    <property type="match status" value="1"/>
</dbReference>
<feature type="domain" description="GGDEF" evidence="6">
    <location>
        <begin position="178"/>
        <end position="310"/>
    </location>
</feature>
<sequence length="373" mass="41155">MAELFTFVLGDIFGVVTLAVGITIGFWLGKLWARYTQPQQAPAVEAASDADPEGESTVYRNQLAGMIQFTSHFTGDLNKHIELLEHLEQKLAHPDSDTATTDDGPSAKAVELIAQITAANQKLKQRLESAEATLKTQSQALEDTLSEARTDVLTQLLNRRAFEEERERRWALWDRKEQPFSLLILDIDHFKRVNDTYGHDAGDLVLREVAARLTSVMRKTDYLARIGGEELAILIPESDWASVSTVSKKVLNIVRTLPVKYDETTIDITLSCGVMPVVYADGLETLTKGADEALYAAKTAGRNCGFLNNGESLIPIEDNSSPPISQAEPPSDEHPSSPENEDEPTAQIPINELDSAANELKNRLFQISQSILP</sequence>
<gene>
    <name evidence="7" type="ORF">HOV93_40700</name>
</gene>
<evidence type="ECO:0000256" key="5">
    <source>
        <dbReference type="SAM" id="Phobius"/>
    </source>
</evidence>
<keyword evidence="5" id="KW-0472">Membrane</keyword>
<dbReference type="NCBIfam" id="TIGR00254">
    <property type="entry name" value="GGDEF"/>
    <property type="match status" value="1"/>
</dbReference>
<evidence type="ECO:0000313" key="7">
    <source>
        <dbReference type="EMBL" id="MBA2116876.1"/>
    </source>
</evidence>
<protein>
    <recommendedName>
        <fullName evidence="1">diguanylate cyclase</fullName>
        <ecNumber evidence="1">2.7.7.65</ecNumber>
    </recommendedName>
</protein>
<dbReference type="PANTHER" id="PTHR45138:SF9">
    <property type="entry name" value="DIGUANYLATE CYCLASE DGCM-RELATED"/>
    <property type="match status" value="1"/>
</dbReference>
<dbReference type="PANTHER" id="PTHR45138">
    <property type="entry name" value="REGULATORY COMPONENTS OF SENSORY TRANSDUCTION SYSTEM"/>
    <property type="match status" value="1"/>
</dbReference>
<keyword evidence="5" id="KW-1133">Transmembrane helix</keyword>
<evidence type="ECO:0000256" key="4">
    <source>
        <dbReference type="SAM" id="MobiDB-lite"/>
    </source>
</evidence>
<evidence type="ECO:0000256" key="3">
    <source>
        <dbReference type="SAM" id="Coils"/>
    </source>
</evidence>
<evidence type="ECO:0000313" key="8">
    <source>
        <dbReference type="Proteomes" id="UP000551616"/>
    </source>
</evidence>
<evidence type="ECO:0000259" key="6">
    <source>
        <dbReference type="PROSITE" id="PS50887"/>
    </source>
</evidence>
<name>A0A7V8V910_9BACT</name>
<keyword evidence="5" id="KW-0812">Transmembrane</keyword>
<dbReference type="FunFam" id="3.30.70.270:FF:000001">
    <property type="entry name" value="Diguanylate cyclase domain protein"/>
    <property type="match status" value="1"/>
</dbReference>
<comment type="catalytic activity">
    <reaction evidence="2">
        <text>2 GTP = 3',3'-c-di-GMP + 2 diphosphate</text>
        <dbReference type="Rhea" id="RHEA:24898"/>
        <dbReference type="ChEBI" id="CHEBI:33019"/>
        <dbReference type="ChEBI" id="CHEBI:37565"/>
        <dbReference type="ChEBI" id="CHEBI:58805"/>
        <dbReference type="EC" id="2.7.7.65"/>
    </reaction>
</comment>
<dbReference type="Proteomes" id="UP000551616">
    <property type="component" value="Unassembled WGS sequence"/>
</dbReference>
<dbReference type="Gene3D" id="3.30.70.270">
    <property type="match status" value="1"/>
</dbReference>
<dbReference type="SMART" id="SM00267">
    <property type="entry name" value="GGDEF"/>
    <property type="match status" value="1"/>
</dbReference>
<evidence type="ECO:0000256" key="2">
    <source>
        <dbReference type="ARBA" id="ARBA00034247"/>
    </source>
</evidence>
<feature type="coiled-coil region" evidence="3">
    <location>
        <begin position="113"/>
        <end position="147"/>
    </location>
</feature>
<dbReference type="EMBL" id="JABRWO010000012">
    <property type="protein sequence ID" value="MBA2116876.1"/>
    <property type="molecule type" value="Genomic_DNA"/>
</dbReference>
<reference evidence="7 8" key="1">
    <citation type="submission" date="2020-05" db="EMBL/GenBank/DDBJ databases">
        <title>Bremerella alba sp. nov., a novel planctomycete isolated from the surface of the macroalga Fucus spiralis.</title>
        <authorList>
            <person name="Godinho O."/>
            <person name="Botelho R."/>
            <person name="Albuquerque L."/>
            <person name="Wiegand S."/>
            <person name="Da Costa M.S."/>
            <person name="Lobo-Da-Cunha A."/>
            <person name="Jogler C."/>
            <person name="Lage O.M."/>
        </authorList>
    </citation>
    <scope>NUCLEOTIDE SEQUENCE [LARGE SCALE GENOMIC DNA]</scope>
    <source>
        <strain evidence="7 8">FF15</strain>
    </source>
</reference>
<organism evidence="7 8">
    <name type="scientific">Bremerella alba</name>
    <dbReference type="NCBI Taxonomy" id="980252"/>
    <lineage>
        <taxon>Bacteria</taxon>
        <taxon>Pseudomonadati</taxon>
        <taxon>Planctomycetota</taxon>
        <taxon>Planctomycetia</taxon>
        <taxon>Pirellulales</taxon>
        <taxon>Pirellulaceae</taxon>
        <taxon>Bremerella</taxon>
    </lineage>
</organism>
<keyword evidence="8" id="KW-1185">Reference proteome</keyword>
<dbReference type="InterPro" id="IPR043128">
    <property type="entry name" value="Rev_trsase/Diguanyl_cyclase"/>
</dbReference>
<comment type="caution">
    <text evidence="7">The sequence shown here is derived from an EMBL/GenBank/DDBJ whole genome shotgun (WGS) entry which is preliminary data.</text>
</comment>
<accession>A0A7V8V910</accession>
<keyword evidence="3" id="KW-0175">Coiled coil</keyword>
<dbReference type="InterPro" id="IPR029787">
    <property type="entry name" value="Nucleotide_cyclase"/>
</dbReference>
<proteinExistence type="predicted"/>
<dbReference type="EC" id="2.7.7.65" evidence="1"/>
<dbReference type="InterPro" id="IPR000160">
    <property type="entry name" value="GGDEF_dom"/>
</dbReference>